<evidence type="ECO:0000313" key="5">
    <source>
        <dbReference type="Proteomes" id="UP001186944"/>
    </source>
</evidence>
<dbReference type="EMBL" id="VSWD01000002">
    <property type="protein sequence ID" value="KAK3107102.1"/>
    <property type="molecule type" value="Genomic_DNA"/>
</dbReference>
<comment type="caution">
    <text evidence="4">The sequence shown here is derived from an EMBL/GenBank/DDBJ whole genome shotgun (WGS) entry which is preliminary data.</text>
</comment>
<dbReference type="InterPro" id="IPR002104">
    <property type="entry name" value="Integrase_catalytic"/>
</dbReference>
<protein>
    <recommendedName>
        <fullName evidence="3">Tyr recombinase domain-containing protein</fullName>
    </recommendedName>
</protein>
<dbReference type="Proteomes" id="UP001186944">
    <property type="component" value="Unassembled WGS sequence"/>
</dbReference>
<feature type="domain" description="Tyr recombinase" evidence="3">
    <location>
        <begin position="71"/>
        <end position="268"/>
    </location>
</feature>
<evidence type="ECO:0000259" key="3">
    <source>
        <dbReference type="PROSITE" id="PS51898"/>
    </source>
</evidence>
<sequence>MVQCTGNLACLSSNFIGSLFSTGLSPSTISSHVSTIGYIYKVLDLQDPTQSFLTKKNLKGCHSVLKSPDSRLPITLDILRKPITALNHVIPHAVNRSLLNAFFLIAVNGFFRIGELAVKTKADNVIARPDIHFDYDKQQMKGVVLVLRHYKTNVEHSPITIYVPVNSSPVNCPVRALHEYFTVFKHSTGPLFQFMDGKPVSYSYVTEQLRKTISFIGLDPKQYTGYSFRIGAATHAASIGLAENVIQNLGRWNSKTMRRYTRLQCLSI</sequence>
<accession>A0AA89C5K7</accession>
<dbReference type="SUPFAM" id="SSF56349">
    <property type="entry name" value="DNA breaking-rejoining enzymes"/>
    <property type="match status" value="1"/>
</dbReference>
<proteinExistence type="predicted"/>
<dbReference type="PANTHER" id="PTHR34605:SF3">
    <property type="entry name" value="P CELL-TYPE AGGLUTINATION PROTEIN MAP4-LIKE-RELATED"/>
    <property type="match status" value="1"/>
</dbReference>
<evidence type="ECO:0000313" key="4">
    <source>
        <dbReference type="EMBL" id="KAK3107102.1"/>
    </source>
</evidence>
<dbReference type="PANTHER" id="PTHR34605">
    <property type="entry name" value="PHAGE_INTEGRASE DOMAIN-CONTAINING PROTEIN"/>
    <property type="match status" value="1"/>
</dbReference>
<reference evidence="4" key="1">
    <citation type="submission" date="2019-08" db="EMBL/GenBank/DDBJ databases">
        <title>The improved chromosome-level genome for the pearl oyster Pinctada fucata martensii using PacBio sequencing and Hi-C.</title>
        <authorList>
            <person name="Zheng Z."/>
        </authorList>
    </citation>
    <scope>NUCLEOTIDE SEQUENCE</scope>
    <source>
        <strain evidence="4">ZZ-2019</strain>
        <tissue evidence="4">Adductor muscle</tissue>
    </source>
</reference>
<evidence type="ECO:0000256" key="1">
    <source>
        <dbReference type="ARBA" id="ARBA00023125"/>
    </source>
</evidence>
<dbReference type="GO" id="GO:0003677">
    <property type="term" value="F:DNA binding"/>
    <property type="evidence" value="ECO:0007669"/>
    <property type="project" value="UniProtKB-KW"/>
</dbReference>
<dbReference type="InterPro" id="IPR011010">
    <property type="entry name" value="DNA_brk_join_enz"/>
</dbReference>
<keyword evidence="5" id="KW-1185">Reference proteome</keyword>
<dbReference type="GO" id="GO:0015074">
    <property type="term" value="P:DNA integration"/>
    <property type="evidence" value="ECO:0007669"/>
    <property type="project" value="InterPro"/>
</dbReference>
<evidence type="ECO:0000256" key="2">
    <source>
        <dbReference type="ARBA" id="ARBA00023172"/>
    </source>
</evidence>
<dbReference type="InterPro" id="IPR010998">
    <property type="entry name" value="Integrase_recombinase_N"/>
</dbReference>
<name>A0AA89C5K7_PINIB</name>
<dbReference type="AlphaFoldDB" id="A0AA89C5K7"/>
<dbReference type="Gene3D" id="1.10.443.10">
    <property type="entry name" value="Intergrase catalytic core"/>
    <property type="match status" value="1"/>
</dbReference>
<dbReference type="InterPro" id="IPR013762">
    <property type="entry name" value="Integrase-like_cat_sf"/>
</dbReference>
<dbReference type="SUPFAM" id="SSF47823">
    <property type="entry name" value="lambda integrase-like, N-terminal domain"/>
    <property type="match status" value="1"/>
</dbReference>
<organism evidence="4 5">
    <name type="scientific">Pinctada imbricata</name>
    <name type="common">Atlantic pearl-oyster</name>
    <name type="synonym">Pinctada martensii</name>
    <dbReference type="NCBI Taxonomy" id="66713"/>
    <lineage>
        <taxon>Eukaryota</taxon>
        <taxon>Metazoa</taxon>
        <taxon>Spiralia</taxon>
        <taxon>Lophotrochozoa</taxon>
        <taxon>Mollusca</taxon>
        <taxon>Bivalvia</taxon>
        <taxon>Autobranchia</taxon>
        <taxon>Pteriomorphia</taxon>
        <taxon>Pterioida</taxon>
        <taxon>Pterioidea</taxon>
        <taxon>Pteriidae</taxon>
        <taxon>Pinctada</taxon>
    </lineage>
</organism>
<dbReference type="InterPro" id="IPR052925">
    <property type="entry name" value="Phage_Integrase-like_Recomb"/>
</dbReference>
<dbReference type="Gene3D" id="1.10.150.130">
    <property type="match status" value="1"/>
</dbReference>
<dbReference type="GO" id="GO:0006310">
    <property type="term" value="P:DNA recombination"/>
    <property type="evidence" value="ECO:0007669"/>
    <property type="project" value="UniProtKB-KW"/>
</dbReference>
<keyword evidence="2" id="KW-0233">DNA recombination</keyword>
<keyword evidence="1" id="KW-0238">DNA-binding</keyword>
<gene>
    <name evidence="4" type="ORF">FSP39_007164</name>
</gene>
<dbReference type="PROSITE" id="PS51898">
    <property type="entry name" value="TYR_RECOMBINASE"/>
    <property type="match status" value="1"/>
</dbReference>